<dbReference type="InterPro" id="IPR053931">
    <property type="entry name" value="RapZ_C"/>
</dbReference>
<evidence type="ECO:0000313" key="8">
    <source>
        <dbReference type="Proteomes" id="UP001317963"/>
    </source>
</evidence>
<feature type="domain" description="RapZ-like N-terminal" evidence="5">
    <location>
        <begin position="1"/>
        <end position="157"/>
    </location>
</feature>
<keyword evidence="2 4" id="KW-0067">ATP-binding</keyword>
<dbReference type="Pfam" id="PF22740">
    <property type="entry name" value="PapZ_C"/>
    <property type="match status" value="1"/>
</dbReference>
<dbReference type="PIRSF" id="PIRSF005052">
    <property type="entry name" value="P-loopkin"/>
    <property type="match status" value="1"/>
</dbReference>
<evidence type="ECO:0000259" key="6">
    <source>
        <dbReference type="Pfam" id="PF22740"/>
    </source>
</evidence>
<evidence type="ECO:0000259" key="5">
    <source>
        <dbReference type="Pfam" id="PF03668"/>
    </source>
</evidence>
<feature type="binding site" evidence="4">
    <location>
        <begin position="60"/>
        <end position="63"/>
    </location>
    <ligand>
        <name>GTP</name>
        <dbReference type="ChEBI" id="CHEBI:37565"/>
    </ligand>
</feature>
<evidence type="ECO:0000256" key="2">
    <source>
        <dbReference type="ARBA" id="ARBA00022840"/>
    </source>
</evidence>
<dbReference type="InterPro" id="IPR027417">
    <property type="entry name" value="P-loop_NTPase"/>
</dbReference>
<organism evidence="7 8">
    <name type="scientific">Candidatus Paraluminiphilus aquimaris</name>
    <dbReference type="NCBI Taxonomy" id="2518994"/>
    <lineage>
        <taxon>Bacteria</taxon>
        <taxon>Pseudomonadati</taxon>
        <taxon>Pseudomonadota</taxon>
        <taxon>Gammaproteobacteria</taxon>
        <taxon>Cellvibrionales</taxon>
        <taxon>Halieaceae</taxon>
        <taxon>Candidatus Paraluminiphilus</taxon>
    </lineage>
</organism>
<gene>
    <name evidence="7" type="primary">rapZ</name>
    <name evidence="7" type="ORF">E0F26_12210</name>
</gene>
<dbReference type="HAMAP" id="MF_00636">
    <property type="entry name" value="RapZ_like"/>
    <property type="match status" value="1"/>
</dbReference>
<keyword evidence="3 4" id="KW-0342">GTP-binding</keyword>
<dbReference type="RefSeq" id="WP_279241941.1">
    <property type="nucleotide sequence ID" value="NZ_CP036501.1"/>
</dbReference>
<evidence type="ECO:0000256" key="4">
    <source>
        <dbReference type="HAMAP-Rule" id="MF_00636"/>
    </source>
</evidence>
<reference evidence="7 8" key="1">
    <citation type="submission" date="2019-02" db="EMBL/GenBank/DDBJ databases">
        <title>Halieaceae_genomes.</title>
        <authorList>
            <person name="Li S.-H."/>
        </authorList>
    </citation>
    <scope>NUCLEOTIDE SEQUENCE [LARGE SCALE GENOMIC DNA]</scope>
    <source>
        <strain evidence="7 8">JH123</strain>
    </source>
</reference>
<dbReference type="InterPro" id="IPR005337">
    <property type="entry name" value="RapZ-like"/>
</dbReference>
<dbReference type="Pfam" id="PF03668">
    <property type="entry name" value="RapZ-like_N"/>
    <property type="match status" value="1"/>
</dbReference>
<protein>
    <submittedName>
        <fullName evidence="7">RNase adapter RapZ</fullName>
    </submittedName>
</protein>
<evidence type="ECO:0000256" key="1">
    <source>
        <dbReference type="ARBA" id="ARBA00022741"/>
    </source>
</evidence>
<feature type="binding site" evidence="4">
    <location>
        <begin position="8"/>
        <end position="15"/>
    </location>
    <ligand>
        <name>ATP</name>
        <dbReference type="ChEBI" id="CHEBI:30616"/>
    </ligand>
</feature>
<proteinExistence type="inferred from homology"/>
<accession>A0ABY6Q831</accession>
<dbReference type="InterPro" id="IPR053930">
    <property type="entry name" value="RapZ-like_N"/>
</dbReference>
<dbReference type="NCBIfam" id="NF003828">
    <property type="entry name" value="PRK05416.1"/>
    <property type="match status" value="1"/>
</dbReference>
<keyword evidence="1 4" id="KW-0547">Nucleotide-binding</keyword>
<feature type="domain" description="RapZ C-terminal" evidence="6">
    <location>
        <begin position="163"/>
        <end position="282"/>
    </location>
</feature>
<evidence type="ECO:0000313" key="7">
    <source>
        <dbReference type="EMBL" id="UZP75454.1"/>
    </source>
</evidence>
<name>A0ABY6Q831_9GAMM</name>
<evidence type="ECO:0000256" key="3">
    <source>
        <dbReference type="ARBA" id="ARBA00023134"/>
    </source>
</evidence>
<keyword evidence="8" id="KW-1185">Reference proteome</keyword>
<dbReference type="EMBL" id="CP036501">
    <property type="protein sequence ID" value="UZP75454.1"/>
    <property type="molecule type" value="Genomic_DNA"/>
</dbReference>
<dbReference type="Proteomes" id="UP001317963">
    <property type="component" value="Chromosome"/>
</dbReference>
<sequence length="285" mass="31756">MHIIIVSGSSGSGKSSALNQLEDMGFYCVDNLPVTLVESLIKHFEEAPSSAYTGLAICIDIRTEDAGVNDLRDFLKGLREKNTFELIFFDATAQALSKRFNETRRKHPLSEDGLPLTDALAIERIILEPLISAADLIIDTSEMSPYNQREVMQQRFGKARSGMAISIESFGFKKGAPLNADIVLDMRMLANPHWEPELRAFTGQALQVKQFIEAHPETDTVANDCISMLLKWVPLYQKSQRAYLTIAVGCTGGKHRSVYMTERIGEALSRQFEGVSVTHRDMPKS</sequence>
<dbReference type="PANTHER" id="PTHR30448:SF0">
    <property type="entry name" value="RNASE ADAPTER PROTEIN RAPZ"/>
    <property type="match status" value="1"/>
</dbReference>
<dbReference type="SUPFAM" id="SSF52540">
    <property type="entry name" value="P-loop containing nucleoside triphosphate hydrolases"/>
    <property type="match status" value="1"/>
</dbReference>
<dbReference type="PANTHER" id="PTHR30448">
    <property type="entry name" value="RNASE ADAPTER PROTEIN RAPZ"/>
    <property type="match status" value="1"/>
</dbReference>